<evidence type="ECO:0000313" key="2">
    <source>
        <dbReference type="EMBL" id="TDP74364.1"/>
    </source>
</evidence>
<dbReference type="InParanoid" id="A0A4R6QS66"/>
<sequence>MRHLLIGLLSAALLLPATQAATVAAAASPRAGATAQALAQVLLDGFQQSGRTAATHGVIKQDALPCIAALDATRFERTLQAIVTQTLTAAEREHADRVFARPAAAGELPRLIARFQGRPEPRAVAVTLDTQDREALTQLQGQGTLDKLLRSLLEDPAAREALVAESKALMQQCGLQP</sequence>
<dbReference type="EMBL" id="SNXS01000001">
    <property type="protein sequence ID" value="TDP74364.1"/>
    <property type="molecule type" value="Genomic_DNA"/>
</dbReference>
<evidence type="ECO:0000313" key="3">
    <source>
        <dbReference type="Proteomes" id="UP000295361"/>
    </source>
</evidence>
<evidence type="ECO:0000256" key="1">
    <source>
        <dbReference type="SAM" id="SignalP"/>
    </source>
</evidence>
<feature type="chain" id="PRO_5020391034" description="DUF2059 domain-containing protein" evidence="1">
    <location>
        <begin position="21"/>
        <end position="177"/>
    </location>
</feature>
<organism evidence="2 3">
    <name type="scientific">Roseateles toxinivorans</name>
    <dbReference type="NCBI Taxonomy" id="270368"/>
    <lineage>
        <taxon>Bacteria</taxon>
        <taxon>Pseudomonadati</taxon>
        <taxon>Pseudomonadota</taxon>
        <taxon>Betaproteobacteria</taxon>
        <taxon>Burkholderiales</taxon>
        <taxon>Sphaerotilaceae</taxon>
        <taxon>Roseateles</taxon>
    </lineage>
</organism>
<keyword evidence="1" id="KW-0732">Signal</keyword>
<name>A0A4R6QS66_9BURK</name>
<gene>
    <name evidence="2" type="ORF">DES47_101421</name>
</gene>
<keyword evidence="3" id="KW-1185">Reference proteome</keyword>
<comment type="caution">
    <text evidence="2">The sequence shown here is derived from an EMBL/GenBank/DDBJ whole genome shotgun (WGS) entry which is preliminary data.</text>
</comment>
<dbReference type="RefSeq" id="WP_133698999.1">
    <property type="nucleotide sequence ID" value="NZ_SNXS01000001.1"/>
</dbReference>
<feature type="signal peptide" evidence="1">
    <location>
        <begin position="1"/>
        <end position="20"/>
    </location>
</feature>
<dbReference type="Proteomes" id="UP000295361">
    <property type="component" value="Unassembled WGS sequence"/>
</dbReference>
<evidence type="ECO:0008006" key="4">
    <source>
        <dbReference type="Google" id="ProtNLM"/>
    </source>
</evidence>
<dbReference type="AlphaFoldDB" id="A0A4R6QS66"/>
<protein>
    <recommendedName>
        <fullName evidence="4">DUF2059 domain-containing protein</fullName>
    </recommendedName>
</protein>
<accession>A0A4R6QS66</accession>
<proteinExistence type="predicted"/>
<reference evidence="2 3" key="1">
    <citation type="submission" date="2019-03" db="EMBL/GenBank/DDBJ databases">
        <title>Genomic Encyclopedia of Type Strains, Phase IV (KMG-IV): sequencing the most valuable type-strain genomes for metagenomic binning, comparative biology and taxonomic classification.</title>
        <authorList>
            <person name="Goeker M."/>
        </authorList>
    </citation>
    <scope>NUCLEOTIDE SEQUENCE [LARGE SCALE GENOMIC DNA]</scope>
    <source>
        <strain evidence="2 3">DSM 16998</strain>
    </source>
</reference>